<evidence type="ECO:0000259" key="6">
    <source>
        <dbReference type="Pfam" id="PF05699"/>
    </source>
</evidence>
<evidence type="ECO:0000256" key="1">
    <source>
        <dbReference type="ARBA" id="ARBA00004123"/>
    </source>
</evidence>
<dbReference type="AlphaFoldDB" id="M2PBC2"/>
<dbReference type="PANTHER" id="PTHR46481">
    <property type="entry name" value="ZINC FINGER BED DOMAIN-CONTAINING PROTEIN 4"/>
    <property type="match status" value="1"/>
</dbReference>
<evidence type="ECO:0000256" key="2">
    <source>
        <dbReference type="ARBA" id="ARBA00022723"/>
    </source>
</evidence>
<keyword evidence="2" id="KW-0479">Metal-binding</keyword>
<dbReference type="GO" id="GO:0008270">
    <property type="term" value="F:zinc ion binding"/>
    <property type="evidence" value="ECO:0007669"/>
    <property type="project" value="UniProtKB-KW"/>
</dbReference>
<dbReference type="Pfam" id="PF05699">
    <property type="entry name" value="Dimer_Tnp_hAT"/>
    <property type="match status" value="1"/>
</dbReference>
<dbReference type="GO" id="GO:0005634">
    <property type="term" value="C:nucleus"/>
    <property type="evidence" value="ECO:0007669"/>
    <property type="project" value="UniProtKB-SubCell"/>
</dbReference>
<dbReference type="EMBL" id="KB445808">
    <property type="protein sequence ID" value="EMD32854.1"/>
    <property type="molecule type" value="Genomic_DNA"/>
</dbReference>
<dbReference type="GO" id="GO:0046983">
    <property type="term" value="F:protein dimerization activity"/>
    <property type="evidence" value="ECO:0007669"/>
    <property type="project" value="InterPro"/>
</dbReference>
<dbReference type="STRING" id="914234.M2PBC2"/>
<keyword evidence="4" id="KW-0862">Zinc</keyword>
<keyword evidence="3" id="KW-0863">Zinc-finger</keyword>
<evidence type="ECO:0000256" key="3">
    <source>
        <dbReference type="ARBA" id="ARBA00022771"/>
    </source>
</evidence>
<dbReference type="InterPro" id="IPR052035">
    <property type="entry name" value="ZnF_BED_domain_contain"/>
</dbReference>
<dbReference type="SUPFAM" id="SSF53098">
    <property type="entry name" value="Ribonuclease H-like"/>
    <property type="match status" value="1"/>
</dbReference>
<reference evidence="7 8" key="1">
    <citation type="journal article" date="2012" name="Proc. Natl. Acad. Sci. U.S.A.">
        <title>Comparative genomics of Ceriporiopsis subvermispora and Phanerochaete chrysosporium provide insight into selective ligninolysis.</title>
        <authorList>
            <person name="Fernandez-Fueyo E."/>
            <person name="Ruiz-Duenas F.J."/>
            <person name="Ferreira P."/>
            <person name="Floudas D."/>
            <person name="Hibbett D.S."/>
            <person name="Canessa P."/>
            <person name="Larrondo L.F."/>
            <person name="James T.Y."/>
            <person name="Seelenfreund D."/>
            <person name="Lobos S."/>
            <person name="Polanco R."/>
            <person name="Tello M."/>
            <person name="Honda Y."/>
            <person name="Watanabe T."/>
            <person name="Watanabe T."/>
            <person name="Ryu J.S."/>
            <person name="Kubicek C.P."/>
            <person name="Schmoll M."/>
            <person name="Gaskell J."/>
            <person name="Hammel K.E."/>
            <person name="St John F.J."/>
            <person name="Vanden Wymelenberg A."/>
            <person name="Sabat G."/>
            <person name="Splinter BonDurant S."/>
            <person name="Syed K."/>
            <person name="Yadav J.S."/>
            <person name="Doddapaneni H."/>
            <person name="Subramanian V."/>
            <person name="Lavin J.L."/>
            <person name="Oguiza J.A."/>
            <person name="Perez G."/>
            <person name="Pisabarro A.G."/>
            <person name="Ramirez L."/>
            <person name="Santoyo F."/>
            <person name="Master E."/>
            <person name="Coutinho P.M."/>
            <person name="Henrissat B."/>
            <person name="Lombard V."/>
            <person name="Magnuson J.K."/>
            <person name="Kuees U."/>
            <person name="Hori C."/>
            <person name="Igarashi K."/>
            <person name="Samejima M."/>
            <person name="Held B.W."/>
            <person name="Barry K.W."/>
            <person name="LaButti K.M."/>
            <person name="Lapidus A."/>
            <person name="Lindquist E.A."/>
            <person name="Lucas S.M."/>
            <person name="Riley R."/>
            <person name="Salamov A.A."/>
            <person name="Hoffmeister D."/>
            <person name="Schwenk D."/>
            <person name="Hadar Y."/>
            <person name="Yarden O."/>
            <person name="de Vries R.P."/>
            <person name="Wiebenga A."/>
            <person name="Stenlid J."/>
            <person name="Eastwood D."/>
            <person name="Grigoriev I.V."/>
            <person name="Berka R.M."/>
            <person name="Blanchette R.A."/>
            <person name="Kersten P."/>
            <person name="Martinez A.T."/>
            <person name="Vicuna R."/>
            <person name="Cullen D."/>
        </authorList>
    </citation>
    <scope>NUCLEOTIDE SEQUENCE [LARGE SCALE GENOMIC DNA]</scope>
    <source>
        <strain evidence="7 8">B</strain>
    </source>
</reference>
<dbReference type="Proteomes" id="UP000016930">
    <property type="component" value="Unassembled WGS sequence"/>
</dbReference>
<keyword evidence="8" id="KW-1185">Reference proteome</keyword>
<dbReference type="InterPro" id="IPR008906">
    <property type="entry name" value="HATC_C_dom"/>
</dbReference>
<dbReference type="InterPro" id="IPR012337">
    <property type="entry name" value="RNaseH-like_sf"/>
</dbReference>
<dbReference type="PANTHER" id="PTHR46481:SF10">
    <property type="entry name" value="ZINC FINGER BED DOMAIN-CONTAINING PROTEIN 39"/>
    <property type="match status" value="1"/>
</dbReference>
<comment type="subcellular location">
    <subcellularLocation>
        <location evidence="1">Nucleus</location>
    </subcellularLocation>
</comment>
<gene>
    <name evidence="7" type="ORF">CERSUDRAFT_160869</name>
</gene>
<proteinExistence type="predicted"/>
<accession>M2PBC2</accession>
<evidence type="ECO:0000256" key="5">
    <source>
        <dbReference type="ARBA" id="ARBA00023242"/>
    </source>
</evidence>
<evidence type="ECO:0000256" key="4">
    <source>
        <dbReference type="ARBA" id="ARBA00022833"/>
    </source>
</evidence>
<name>M2PBC2_CERS8</name>
<feature type="domain" description="HAT C-terminal dimerisation" evidence="6">
    <location>
        <begin position="11"/>
        <end position="89"/>
    </location>
</feature>
<organism evidence="7 8">
    <name type="scientific">Ceriporiopsis subvermispora (strain B)</name>
    <name type="common">White-rot fungus</name>
    <name type="synonym">Gelatoporia subvermispora</name>
    <dbReference type="NCBI Taxonomy" id="914234"/>
    <lineage>
        <taxon>Eukaryota</taxon>
        <taxon>Fungi</taxon>
        <taxon>Dikarya</taxon>
        <taxon>Basidiomycota</taxon>
        <taxon>Agaricomycotina</taxon>
        <taxon>Agaricomycetes</taxon>
        <taxon>Polyporales</taxon>
        <taxon>Gelatoporiaceae</taxon>
        <taxon>Gelatoporia</taxon>
    </lineage>
</organism>
<keyword evidence="5" id="KW-0539">Nucleus</keyword>
<dbReference type="HOGENOM" id="CLU_009123_13_0_1"/>
<dbReference type="OrthoDB" id="3268424at2759"/>
<evidence type="ECO:0000313" key="7">
    <source>
        <dbReference type="EMBL" id="EMD32854.1"/>
    </source>
</evidence>
<protein>
    <recommendedName>
        <fullName evidence="6">HAT C-terminal dimerisation domain-containing protein</fullName>
    </recommendedName>
</protein>
<evidence type="ECO:0000313" key="8">
    <source>
        <dbReference type="Proteomes" id="UP000016930"/>
    </source>
</evidence>
<sequence length="110" mass="12701">MSSGNIDTRDELDRYLAADCESTSDTLRWWQERRHIYPRLSRMAMNYLSIPPTSVDVERVFSRGRLLLSHIRNGLSARSVRALLCLGEWVRLGFLTEKDIIACLRGTKSE</sequence>